<dbReference type="Pfam" id="PF14280">
    <property type="entry name" value="DUF4365"/>
    <property type="match status" value="1"/>
</dbReference>
<evidence type="ECO:0000259" key="1">
    <source>
        <dbReference type="Pfam" id="PF14280"/>
    </source>
</evidence>
<evidence type="ECO:0000313" key="3">
    <source>
        <dbReference type="Proteomes" id="UP000240988"/>
    </source>
</evidence>
<dbReference type="RefSeq" id="WP_077087017.1">
    <property type="nucleotide sequence ID" value="NZ_LT721901.1"/>
</dbReference>
<proteinExistence type="predicted"/>
<sequence>MRAGQSGLTGAQGQTAVERQFISLNWGVSRNPTEHDLGTDLWLMARDVRRFDLGALVGAQVKTGASFFARPAHDDVGETVGWWYSDNDGDHFKYWIEHNVPHILVLHDLENDASHWVHLTRDRIVSTGRGSKILVPVANRIDADHLDALLEIALGERQPAQWEGSVWQGGQNILGPDRLRYALLTPRLIAPHENAPMEQLSAEQAIALLIKMRPEVLQRSRSPYHASNAPDLNACRESPDWNWRFYAALYQRVAEGGDLDAIRELALDGTATAAERAAAAAISVALLVESNLPSEALTMLESVLESDDYAPIDHAWLIIHSARCLAEIGEIERSIEQAVRVQALRRTHPADPTAMAIVGAAADLIFSLSDWGASPISDVVAGRDTLAAWWRTQEIAAGLESKASEDFKKWAQDRSITWGKTDQTWLRLRAAALIAGATGDHRSWRAATSQLGQHTLTTSENDANGTYSGLSLLRAAGDTESIALAVPSILRSGSISATRKCCNLVDLEASTRTTLRSNIEFIEQAADVIPVAEADEHARWALNVLDDPNTLRQRLKPSFFVAEVLLDMLASLVPALSDDGLRSVIAHVVCAPTQKDQAVAHGYAKVVYQIPLEAWRPSDITSIRSRSDDNFELKEEFESVIAGADESHRLGLEERIVQGDWAALEAYGDVRDLSADTVTSLVAGLATAVLAEVSRIKSGQSGRGGRQPAGSLIIVNAWHPNRADWQPIIEILSTTGGFTYHLKRPLQILYRLASHVPSDVTDTLEPVLRALMTSAPRTSSLTGDPDIRGDAAAALEMLRPGSVNESELWDLTLGSSEQRVGAAQVLSVGRRVEKLDALAAIGHDSDPRVGGAVANLLVGWLSEEPSNGLVKVLLRRLIESSGMSAAHAVAARLGGTDRNHELDEIAMLLRDHASSFIRRRASAYLGDNS</sequence>
<gene>
    <name evidence="2" type="ORF">MRAB57_1497</name>
</gene>
<accession>A0A2U3NQI0</accession>
<dbReference type="EMBL" id="FUFA01000002">
    <property type="protein sequence ID" value="SPM33693.1"/>
    <property type="molecule type" value="Genomic_DNA"/>
</dbReference>
<evidence type="ECO:0000313" key="2">
    <source>
        <dbReference type="EMBL" id="SPM33693.1"/>
    </source>
</evidence>
<keyword evidence="3" id="KW-1185">Reference proteome</keyword>
<dbReference type="Proteomes" id="UP000240988">
    <property type="component" value="Unassembled WGS sequence"/>
</dbReference>
<dbReference type="InterPro" id="IPR025375">
    <property type="entry name" value="DUF4365"/>
</dbReference>
<feature type="domain" description="DUF4365" evidence="1">
    <location>
        <begin position="12"/>
        <end position="152"/>
    </location>
</feature>
<organism evidence="2 3">
    <name type="scientific">Mycobacterium rhizamassiliense</name>
    <dbReference type="NCBI Taxonomy" id="1841860"/>
    <lineage>
        <taxon>Bacteria</taxon>
        <taxon>Bacillati</taxon>
        <taxon>Actinomycetota</taxon>
        <taxon>Actinomycetes</taxon>
        <taxon>Mycobacteriales</taxon>
        <taxon>Mycobacteriaceae</taxon>
        <taxon>Mycobacterium</taxon>
    </lineage>
</organism>
<name>A0A2U3NQI0_9MYCO</name>
<dbReference type="AlphaFoldDB" id="A0A2U3NQI0"/>
<reference evidence="2 3" key="1">
    <citation type="submission" date="2017-01" db="EMBL/GenBank/DDBJ databases">
        <authorList>
            <consortium name="Urmite Genomes"/>
        </authorList>
    </citation>
    <scope>NUCLEOTIDE SEQUENCE [LARGE SCALE GENOMIC DNA]</scope>
    <source>
        <strain evidence="2 3">AB57</strain>
    </source>
</reference>
<protein>
    <recommendedName>
        <fullName evidence="1">DUF4365 domain-containing protein</fullName>
    </recommendedName>
</protein>